<feature type="domain" description="CCDC92/74 N-terminal" evidence="2">
    <location>
        <begin position="7"/>
        <end position="62"/>
    </location>
</feature>
<dbReference type="InterPro" id="IPR040370">
    <property type="entry name" value="CCDC74A/CCDC74B/CCDC92"/>
</dbReference>
<accession>A0A8D2N1B4</accession>
<reference evidence="3" key="1">
    <citation type="submission" date="2025-08" db="UniProtKB">
        <authorList>
            <consortium name="Ensembl"/>
        </authorList>
    </citation>
    <scope>IDENTIFICATION</scope>
</reference>
<organism evidence="3 4">
    <name type="scientific">Zonotrichia albicollis</name>
    <name type="common">White-throated sparrow</name>
    <name type="synonym">Fringilla albicollis</name>
    <dbReference type="NCBI Taxonomy" id="44394"/>
    <lineage>
        <taxon>Eukaryota</taxon>
        <taxon>Metazoa</taxon>
        <taxon>Chordata</taxon>
        <taxon>Craniata</taxon>
        <taxon>Vertebrata</taxon>
        <taxon>Euteleostomi</taxon>
        <taxon>Archelosauria</taxon>
        <taxon>Archosauria</taxon>
        <taxon>Dinosauria</taxon>
        <taxon>Saurischia</taxon>
        <taxon>Theropoda</taxon>
        <taxon>Coelurosauria</taxon>
        <taxon>Aves</taxon>
        <taxon>Neognathae</taxon>
        <taxon>Neoaves</taxon>
        <taxon>Telluraves</taxon>
        <taxon>Australaves</taxon>
        <taxon>Passeriformes</taxon>
        <taxon>Passerellidae</taxon>
        <taxon>Zonotrichia</taxon>
    </lineage>
</organism>
<reference evidence="3" key="2">
    <citation type="submission" date="2025-09" db="UniProtKB">
        <authorList>
            <consortium name="Ensembl"/>
        </authorList>
    </citation>
    <scope>IDENTIFICATION</scope>
</reference>
<evidence type="ECO:0000313" key="4">
    <source>
        <dbReference type="Proteomes" id="UP000694413"/>
    </source>
</evidence>
<keyword evidence="1" id="KW-0175">Coiled coil</keyword>
<protein>
    <submittedName>
        <fullName evidence="3">Coiled-coil domain containing 92B</fullName>
    </submittedName>
</protein>
<dbReference type="Pfam" id="PF14916">
    <property type="entry name" value="CCDC92"/>
    <property type="match status" value="1"/>
</dbReference>
<dbReference type="AlphaFoldDB" id="A0A8D2N1B4"/>
<keyword evidence="4" id="KW-1185">Reference proteome</keyword>
<proteinExistence type="predicted"/>
<dbReference type="Proteomes" id="UP000694413">
    <property type="component" value="Unassembled WGS sequence"/>
</dbReference>
<dbReference type="Ensembl" id="ENSZALT00000020317.1">
    <property type="protein sequence ID" value="ENSZALP00000015024.1"/>
    <property type="gene ID" value="ENSZALG00000012398.1"/>
</dbReference>
<gene>
    <name evidence="3" type="primary">CCDC92B</name>
</gene>
<evidence type="ECO:0000259" key="2">
    <source>
        <dbReference type="Pfam" id="PF14916"/>
    </source>
</evidence>
<evidence type="ECO:0000313" key="3">
    <source>
        <dbReference type="Ensembl" id="ENSZALP00000015024.1"/>
    </source>
</evidence>
<evidence type="ECO:0000256" key="1">
    <source>
        <dbReference type="ARBA" id="ARBA00023054"/>
    </source>
</evidence>
<name>A0A8D2N1B4_ZONAL</name>
<dbReference type="PANTHER" id="PTHR14882:SF3">
    <property type="entry name" value="COILED-COIL DOMAIN CONTAINING 92B"/>
    <property type="match status" value="1"/>
</dbReference>
<dbReference type="PANTHER" id="PTHR14882">
    <property type="entry name" value="COILED-COIL DOMAIN-CONTAINING 74A"/>
    <property type="match status" value="1"/>
</dbReference>
<sequence length="68" mass="7971">METVSLEHQIQSVQRHIAFLKKEQMELLHALHLEILRLQKHCSELTHDLEMKELEARQQGKSTALGTR</sequence>
<dbReference type="InterPro" id="IPR039496">
    <property type="entry name" value="CCDC92/74_N"/>
</dbReference>